<dbReference type="AlphaFoldDB" id="A0A7D3Y2E4"/>
<dbReference type="FunFam" id="3.30.70.120:FF:000006">
    <property type="entry name" value="GTP cyclohydrolase 1 type 2 homolog"/>
    <property type="match status" value="1"/>
</dbReference>
<dbReference type="InterPro" id="IPR036069">
    <property type="entry name" value="DUF34/NIF3_sf"/>
</dbReference>
<proteinExistence type="inferred from homology"/>
<dbReference type="RefSeq" id="WP_173223085.1">
    <property type="nucleotide sequence ID" value="NZ_CP048104.1"/>
</dbReference>
<dbReference type="PIRSF" id="PIRSF037489">
    <property type="entry name" value="UCP037489_NIF3_YqfO"/>
    <property type="match status" value="1"/>
</dbReference>
<comment type="similarity">
    <text evidence="1 4">Belongs to the GTP cyclohydrolase I type 2/NIF3 family.</text>
</comment>
<dbReference type="Gene3D" id="3.40.1390.30">
    <property type="entry name" value="NIF3 (NGG1p interacting factor 3)-like"/>
    <property type="match status" value="1"/>
</dbReference>
<feature type="binding site" evidence="5">
    <location>
        <position position="66"/>
    </location>
    <ligand>
        <name>a divalent metal cation</name>
        <dbReference type="ChEBI" id="CHEBI:60240"/>
        <label>1</label>
    </ligand>
</feature>
<keyword evidence="3 4" id="KW-0479">Metal-binding</keyword>
<evidence type="ECO:0000256" key="4">
    <source>
        <dbReference type="PIRNR" id="PIRNR037489"/>
    </source>
</evidence>
<evidence type="ECO:0000313" key="7">
    <source>
        <dbReference type="Proteomes" id="UP000503088"/>
    </source>
</evidence>
<keyword evidence="7" id="KW-1185">Reference proteome</keyword>
<reference evidence="6 7" key="1">
    <citation type="submission" date="2020-01" db="EMBL/GenBank/DDBJ databases">
        <authorList>
            <person name="Gulvik C.A."/>
            <person name="Batra D.G."/>
        </authorList>
    </citation>
    <scope>NUCLEOTIDE SEQUENCE [LARGE SCALE GENOMIC DNA]</scope>
    <source>
        <strain evidence="6 7">W9323</strain>
    </source>
</reference>
<feature type="binding site" evidence="5">
    <location>
        <position position="67"/>
    </location>
    <ligand>
        <name>a divalent metal cation</name>
        <dbReference type="ChEBI" id="CHEBI:60240"/>
        <label>1</label>
    </ligand>
</feature>
<dbReference type="Pfam" id="PF01784">
    <property type="entry name" value="DUF34_NIF3"/>
    <property type="match status" value="1"/>
</dbReference>
<dbReference type="EMBL" id="CP048104">
    <property type="protein sequence ID" value="QKG84923.1"/>
    <property type="molecule type" value="Genomic_DNA"/>
</dbReference>
<evidence type="ECO:0000256" key="5">
    <source>
        <dbReference type="PIRSR" id="PIRSR602678-1"/>
    </source>
</evidence>
<dbReference type="InterPro" id="IPR017221">
    <property type="entry name" value="DUF34/NIF3_bac"/>
</dbReference>
<protein>
    <recommendedName>
        <fullName evidence="2 4">GTP cyclohydrolase 1 type 2 homolog</fullName>
    </recommendedName>
</protein>
<name>A0A7D3Y2E4_9BACL</name>
<dbReference type="InterPro" id="IPR002678">
    <property type="entry name" value="DUF34/NIF3"/>
</dbReference>
<evidence type="ECO:0000313" key="6">
    <source>
        <dbReference type="EMBL" id="QKG84923.1"/>
    </source>
</evidence>
<accession>A0A7D3Y2E4</accession>
<dbReference type="KEGG" id="kpul:GXN76_10885"/>
<dbReference type="PANTHER" id="PTHR13799">
    <property type="entry name" value="NGG1 INTERACTING FACTOR 3"/>
    <property type="match status" value="1"/>
</dbReference>
<dbReference type="Proteomes" id="UP000503088">
    <property type="component" value="Chromosome"/>
</dbReference>
<evidence type="ECO:0000256" key="3">
    <source>
        <dbReference type="ARBA" id="ARBA00022723"/>
    </source>
</evidence>
<dbReference type="NCBIfam" id="TIGR00486">
    <property type="entry name" value="YbgI_SA1388"/>
    <property type="match status" value="1"/>
</dbReference>
<sequence>MVIQGDRLIQAMEKWAPAYLAVEKDRIGLQVGSPREEVQGVLVALDVTEEVVDEAIRIGANWIVAHHAIIFHPLKELRTDQAAGRLYGKLLKHGIQVYVAHTNLDTAVGGVNDVLSEGLGLDETQVMIPTYHQALKKIAVMVPTDYHELLLQAMCRAGAGWIGNYSHCTFNLTGTGTFRPEAGTQPFIGREGELERVEEVRLETVVPAEIQQAVIQAMIQAHPYEEPAFDIYPLEVPGEVQGMGRVGKLPQKMMLKDLAQKIKSAYGIPCLRMVGEETRYVSTVAVLGGSGGRYYPKAIEMGADVYITGDVDHHTALDALRDGLTLLDPGHHVEHLVLDRIVARLKETFGEKACPIQKTTVDTNPFQFV</sequence>
<dbReference type="Gene3D" id="3.30.70.120">
    <property type="match status" value="1"/>
</dbReference>
<feature type="binding site" evidence="5">
    <location>
        <position position="105"/>
    </location>
    <ligand>
        <name>a divalent metal cation</name>
        <dbReference type="ChEBI" id="CHEBI:60240"/>
        <label>1</label>
    </ligand>
</feature>
<dbReference type="PANTHER" id="PTHR13799:SF14">
    <property type="entry name" value="GTP CYCLOHYDROLASE 1 TYPE 2 HOMOLOG"/>
    <property type="match status" value="1"/>
</dbReference>
<evidence type="ECO:0000256" key="2">
    <source>
        <dbReference type="ARBA" id="ARBA00022112"/>
    </source>
</evidence>
<dbReference type="FunFam" id="3.40.1390.30:FF:000001">
    <property type="entry name" value="GTP cyclohydrolase 1 type 2"/>
    <property type="match status" value="1"/>
</dbReference>
<gene>
    <name evidence="6" type="ORF">GXN76_10885</name>
</gene>
<feature type="binding site" evidence="5">
    <location>
        <position position="334"/>
    </location>
    <ligand>
        <name>a divalent metal cation</name>
        <dbReference type="ChEBI" id="CHEBI:60240"/>
        <label>1</label>
    </ligand>
</feature>
<dbReference type="InterPro" id="IPR015867">
    <property type="entry name" value="N-reg_PII/ATP_PRibTrfase_C"/>
</dbReference>
<feature type="binding site" evidence="5">
    <location>
        <position position="331"/>
    </location>
    <ligand>
        <name>a divalent metal cation</name>
        <dbReference type="ChEBI" id="CHEBI:60240"/>
        <label>1</label>
    </ligand>
</feature>
<dbReference type="SUPFAM" id="SSF102705">
    <property type="entry name" value="NIF3 (NGG1p interacting factor 3)-like"/>
    <property type="match status" value="1"/>
</dbReference>
<organism evidence="6 7">
    <name type="scientific">Kroppenstedtia pulmonis</name>
    <dbReference type="NCBI Taxonomy" id="1380685"/>
    <lineage>
        <taxon>Bacteria</taxon>
        <taxon>Bacillati</taxon>
        <taxon>Bacillota</taxon>
        <taxon>Bacilli</taxon>
        <taxon>Bacillales</taxon>
        <taxon>Thermoactinomycetaceae</taxon>
        <taxon>Kroppenstedtia</taxon>
    </lineage>
</organism>
<evidence type="ECO:0000256" key="1">
    <source>
        <dbReference type="ARBA" id="ARBA00006964"/>
    </source>
</evidence>
<dbReference type="GO" id="GO:0046872">
    <property type="term" value="F:metal ion binding"/>
    <property type="evidence" value="ECO:0007669"/>
    <property type="project" value="UniProtKB-UniRule"/>
</dbReference>
<dbReference type="GO" id="GO:0005737">
    <property type="term" value="C:cytoplasm"/>
    <property type="evidence" value="ECO:0007669"/>
    <property type="project" value="TreeGrafter"/>
</dbReference>